<gene>
    <name evidence="1" type="ORF">DERYTH_LOCUS13874</name>
</gene>
<evidence type="ECO:0000313" key="2">
    <source>
        <dbReference type="Proteomes" id="UP000789405"/>
    </source>
</evidence>
<reference evidence="1" key="1">
    <citation type="submission" date="2021-06" db="EMBL/GenBank/DDBJ databases">
        <authorList>
            <person name="Kallberg Y."/>
            <person name="Tangrot J."/>
            <person name="Rosling A."/>
        </authorList>
    </citation>
    <scope>NUCLEOTIDE SEQUENCE</scope>
    <source>
        <strain evidence="1">MA453B</strain>
    </source>
</reference>
<dbReference type="AlphaFoldDB" id="A0A9N9N9K5"/>
<sequence>WLIVVLKTINKRVVDGIIKHIIYGVTVTNMKNILHRDNLEYRIHSEEETLINWGDNFEEGVIKM</sequence>
<keyword evidence="2" id="KW-1185">Reference proteome</keyword>
<proteinExistence type="predicted"/>
<protein>
    <submittedName>
        <fullName evidence="1">23964_t:CDS:1</fullName>
    </submittedName>
</protein>
<dbReference type="Proteomes" id="UP000789405">
    <property type="component" value="Unassembled WGS sequence"/>
</dbReference>
<comment type="caution">
    <text evidence="1">The sequence shown here is derived from an EMBL/GenBank/DDBJ whole genome shotgun (WGS) entry which is preliminary data.</text>
</comment>
<dbReference type="EMBL" id="CAJVPY010010067">
    <property type="protein sequence ID" value="CAG8715072.1"/>
    <property type="molecule type" value="Genomic_DNA"/>
</dbReference>
<feature type="non-terminal residue" evidence="1">
    <location>
        <position position="1"/>
    </location>
</feature>
<name>A0A9N9N9K5_9GLOM</name>
<evidence type="ECO:0000313" key="1">
    <source>
        <dbReference type="EMBL" id="CAG8715072.1"/>
    </source>
</evidence>
<organism evidence="1 2">
    <name type="scientific">Dentiscutata erythropus</name>
    <dbReference type="NCBI Taxonomy" id="1348616"/>
    <lineage>
        <taxon>Eukaryota</taxon>
        <taxon>Fungi</taxon>
        <taxon>Fungi incertae sedis</taxon>
        <taxon>Mucoromycota</taxon>
        <taxon>Glomeromycotina</taxon>
        <taxon>Glomeromycetes</taxon>
        <taxon>Diversisporales</taxon>
        <taxon>Gigasporaceae</taxon>
        <taxon>Dentiscutata</taxon>
    </lineage>
</organism>
<accession>A0A9N9N9K5</accession>